<accession>A0A811KH03</accession>
<dbReference type="Proteomes" id="UP000783686">
    <property type="component" value="Unassembled WGS sequence"/>
</dbReference>
<evidence type="ECO:0000256" key="3">
    <source>
        <dbReference type="ARBA" id="ARBA00023273"/>
    </source>
</evidence>
<comment type="subcellular location">
    <subcellularLocation>
        <location evidence="1">Cell projection</location>
        <location evidence="1">Cilium</location>
    </subcellularLocation>
</comment>
<keyword evidence="3" id="KW-0966">Cell projection</keyword>
<dbReference type="AlphaFoldDB" id="A0A811KH03"/>
<dbReference type="InterPro" id="IPR028172">
    <property type="entry name" value="FT20"/>
</dbReference>
<dbReference type="GO" id="GO:0097730">
    <property type="term" value="C:non-motile cilium"/>
    <property type="evidence" value="ECO:0007669"/>
    <property type="project" value="TreeGrafter"/>
</dbReference>
<dbReference type="PANTHER" id="PTHR31978">
    <property type="entry name" value="INTRAFLAGELLAR TRANSPORT PROTEIN 20 HOMOLOG"/>
    <property type="match status" value="1"/>
</dbReference>
<feature type="region of interest" description="Disordered" evidence="4">
    <location>
        <begin position="77"/>
        <end position="98"/>
    </location>
</feature>
<dbReference type="GO" id="GO:0005813">
    <property type="term" value="C:centrosome"/>
    <property type="evidence" value="ECO:0007669"/>
    <property type="project" value="TreeGrafter"/>
</dbReference>
<dbReference type="GO" id="GO:0060271">
    <property type="term" value="P:cilium assembly"/>
    <property type="evidence" value="ECO:0007669"/>
    <property type="project" value="TreeGrafter"/>
</dbReference>
<proteinExistence type="predicted"/>
<gene>
    <name evidence="5" type="ORF">BOKJ2_LOCUS5667</name>
</gene>
<keyword evidence="2" id="KW-0175">Coiled coil</keyword>
<dbReference type="Proteomes" id="UP000614601">
    <property type="component" value="Unassembled WGS sequence"/>
</dbReference>
<dbReference type="EMBL" id="CAJFCW020000003">
    <property type="protein sequence ID" value="CAG9102964.1"/>
    <property type="molecule type" value="Genomic_DNA"/>
</dbReference>
<sequence>MNGFTVDDMNMLRIGDPDVTEVSVTLNELCEQFTANVGTLSEHLTAIQEIFKQIGELADREKIVVMNAQNELKMVQTNQNNSKDVMKVQGKVQEKQWN</sequence>
<evidence type="ECO:0000256" key="2">
    <source>
        <dbReference type="ARBA" id="ARBA00023054"/>
    </source>
</evidence>
<evidence type="ECO:0000313" key="5">
    <source>
        <dbReference type="EMBL" id="CAD5214586.1"/>
    </source>
</evidence>
<dbReference type="EMBL" id="CAJFDH010000003">
    <property type="protein sequence ID" value="CAD5214586.1"/>
    <property type="molecule type" value="Genomic_DNA"/>
</dbReference>
<dbReference type="GO" id="GO:0030990">
    <property type="term" value="C:intraciliary transport particle"/>
    <property type="evidence" value="ECO:0007669"/>
    <property type="project" value="TreeGrafter"/>
</dbReference>
<evidence type="ECO:0000256" key="1">
    <source>
        <dbReference type="ARBA" id="ARBA00004138"/>
    </source>
</evidence>
<dbReference type="Pfam" id="PF14931">
    <property type="entry name" value="IFT20"/>
    <property type="match status" value="1"/>
</dbReference>
<name>A0A811KH03_9BILA</name>
<protein>
    <submittedName>
        <fullName evidence="5">Uncharacterized protein</fullName>
    </submittedName>
</protein>
<dbReference type="OrthoDB" id="10254896at2759"/>
<dbReference type="PANTHER" id="PTHR31978:SF1">
    <property type="entry name" value="INTRAFLAGELLAR TRANSPORT PROTEIN 20 HOMOLOG"/>
    <property type="match status" value="1"/>
</dbReference>
<reference evidence="5" key="1">
    <citation type="submission" date="2020-09" db="EMBL/GenBank/DDBJ databases">
        <authorList>
            <person name="Kikuchi T."/>
        </authorList>
    </citation>
    <scope>NUCLEOTIDE SEQUENCE</scope>
    <source>
        <strain evidence="5">SH1</strain>
    </source>
</reference>
<dbReference type="GO" id="GO:0061512">
    <property type="term" value="P:protein localization to cilium"/>
    <property type="evidence" value="ECO:0007669"/>
    <property type="project" value="TreeGrafter"/>
</dbReference>
<dbReference type="GO" id="GO:0036064">
    <property type="term" value="C:ciliary basal body"/>
    <property type="evidence" value="ECO:0007669"/>
    <property type="project" value="TreeGrafter"/>
</dbReference>
<keyword evidence="6" id="KW-1185">Reference proteome</keyword>
<comment type="caution">
    <text evidence="5">The sequence shown here is derived from an EMBL/GenBank/DDBJ whole genome shotgun (WGS) entry which is preliminary data.</text>
</comment>
<organism evidence="5 6">
    <name type="scientific">Bursaphelenchus okinawaensis</name>
    <dbReference type="NCBI Taxonomy" id="465554"/>
    <lineage>
        <taxon>Eukaryota</taxon>
        <taxon>Metazoa</taxon>
        <taxon>Ecdysozoa</taxon>
        <taxon>Nematoda</taxon>
        <taxon>Chromadorea</taxon>
        <taxon>Rhabditida</taxon>
        <taxon>Tylenchina</taxon>
        <taxon>Tylenchomorpha</taxon>
        <taxon>Aphelenchoidea</taxon>
        <taxon>Aphelenchoididae</taxon>
        <taxon>Bursaphelenchus</taxon>
    </lineage>
</organism>
<evidence type="ECO:0000313" key="6">
    <source>
        <dbReference type="Proteomes" id="UP000614601"/>
    </source>
</evidence>
<dbReference type="GO" id="GO:0005737">
    <property type="term" value="C:cytoplasm"/>
    <property type="evidence" value="ECO:0007669"/>
    <property type="project" value="TreeGrafter"/>
</dbReference>
<evidence type="ECO:0000256" key="4">
    <source>
        <dbReference type="SAM" id="MobiDB-lite"/>
    </source>
</evidence>
<dbReference type="GO" id="GO:0097546">
    <property type="term" value="C:ciliary base"/>
    <property type="evidence" value="ECO:0007669"/>
    <property type="project" value="TreeGrafter"/>
</dbReference>